<feature type="transmembrane region" description="Helical" evidence="1">
    <location>
        <begin position="33"/>
        <end position="53"/>
    </location>
</feature>
<gene>
    <name evidence="2" type="ORF">UT53_C0013G0011</name>
</gene>
<comment type="caution">
    <text evidence="2">The sequence shown here is derived from an EMBL/GenBank/DDBJ whole genome shotgun (WGS) entry which is preliminary data.</text>
</comment>
<accession>A0A0G0P5N6</accession>
<organism evidence="2 3">
    <name type="scientific">Candidatus Yanofskybacteria bacterium GW2011_GWD2_39_48</name>
    <dbReference type="NCBI Taxonomy" id="1619031"/>
    <lineage>
        <taxon>Bacteria</taxon>
        <taxon>Candidatus Yanofskyibacteriota</taxon>
    </lineage>
</organism>
<dbReference type="AlphaFoldDB" id="A0A0G0P5N6"/>
<keyword evidence="1" id="KW-0472">Membrane</keyword>
<protein>
    <submittedName>
        <fullName evidence="2">Uncharacterized protein</fullName>
    </submittedName>
</protein>
<reference evidence="2 3" key="1">
    <citation type="journal article" date="2015" name="Nature">
        <title>rRNA introns, odd ribosomes, and small enigmatic genomes across a large radiation of phyla.</title>
        <authorList>
            <person name="Brown C.T."/>
            <person name="Hug L.A."/>
            <person name="Thomas B.C."/>
            <person name="Sharon I."/>
            <person name="Castelle C.J."/>
            <person name="Singh A."/>
            <person name="Wilkins M.J."/>
            <person name="Williams K.H."/>
            <person name="Banfield J.F."/>
        </authorList>
    </citation>
    <scope>NUCLEOTIDE SEQUENCE [LARGE SCALE GENOMIC DNA]</scope>
</reference>
<sequence length="103" mass="11434">MISENNKLQINLFLGAMVTGYGTQAFFKFNWEVIVIPTLIYIALWILIEAFIFDPHSSKSKTVVIFSDIGHTITCVFGGLIIGLGLGDIMLSIIDSTHKLPFI</sequence>
<keyword evidence="1" id="KW-0812">Transmembrane</keyword>
<keyword evidence="1" id="KW-1133">Transmembrane helix</keyword>
<evidence type="ECO:0000313" key="3">
    <source>
        <dbReference type="Proteomes" id="UP000034764"/>
    </source>
</evidence>
<name>A0A0G0P5N6_9BACT</name>
<dbReference type="EMBL" id="LBXD01000013">
    <property type="protein sequence ID" value="KKR23574.1"/>
    <property type="molecule type" value="Genomic_DNA"/>
</dbReference>
<feature type="transmembrane region" description="Helical" evidence="1">
    <location>
        <begin position="73"/>
        <end position="94"/>
    </location>
</feature>
<dbReference type="Proteomes" id="UP000034764">
    <property type="component" value="Unassembled WGS sequence"/>
</dbReference>
<evidence type="ECO:0000313" key="2">
    <source>
        <dbReference type="EMBL" id="KKR23574.1"/>
    </source>
</evidence>
<evidence type="ECO:0000256" key="1">
    <source>
        <dbReference type="SAM" id="Phobius"/>
    </source>
</evidence>
<proteinExistence type="predicted"/>